<dbReference type="RefSeq" id="WP_149786577.1">
    <property type="nucleotide sequence ID" value="NZ_FNIO01000001.1"/>
</dbReference>
<keyword evidence="1" id="KW-0472">Membrane</keyword>
<keyword evidence="1" id="KW-0812">Transmembrane</keyword>
<keyword evidence="1" id="KW-1133">Transmembrane helix</keyword>
<feature type="transmembrane region" description="Helical" evidence="1">
    <location>
        <begin position="41"/>
        <end position="61"/>
    </location>
</feature>
<evidence type="ECO:0000259" key="2">
    <source>
        <dbReference type="Pfam" id="PF14358"/>
    </source>
</evidence>
<dbReference type="InterPro" id="IPR025517">
    <property type="entry name" value="DUF4405"/>
</dbReference>
<feature type="transmembrane region" description="Helical" evidence="1">
    <location>
        <begin position="68"/>
        <end position="88"/>
    </location>
</feature>
<protein>
    <recommendedName>
        <fullName evidence="2">Flavinylation-associated cytochrome domain-containing protein</fullName>
    </recommendedName>
</protein>
<dbReference type="OrthoDB" id="5363112at2"/>
<evidence type="ECO:0000313" key="3">
    <source>
        <dbReference type="EMBL" id="SHJ52554.1"/>
    </source>
</evidence>
<dbReference type="Proteomes" id="UP000324252">
    <property type="component" value="Unassembled WGS sequence"/>
</dbReference>
<feature type="domain" description="Flavinylation-associated cytochrome" evidence="2">
    <location>
        <begin position="8"/>
        <end position="58"/>
    </location>
</feature>
<gene>
    <name evidence="3" type="ORF">SAMN05444142_101538</name>
</gene>
<dbReference type="EMBL" id="FQZZ01000001">
    <property type="protein sequence ID" value="SHJ52554.1"/>
    <property type="molecule type" value="Genomic_DNA"/>
</dbReference>
<name>A0A1H0BSS7_9RHOB</name>
<dbReference type="AlphaFoldDB" id="A0A1H0BSS7"/>
<dbReference type="Pfam" id="PF14358">
    <property type="entry name" value="DUF4405"/>
    <property type="match status" value="1"/>
</dbReference>
<reference evidence="3 4" key="1">
    <citation type="submission" date="2016-11" db="EMBL/GenBank/DDBJ databases">
        <authorList>
            <person name="Varghese N."/>
            <person name="Submissions S."/>
        </authorList>
    </citation>
    <scope>NUCLEOTIDE SEQUENCE [LARGE SCALE GENOMIC DNA]</scope>
    <source>
        <strain evidence="3 4">DSM 29620</strain>
    </source>
</reference>
<accession>A0A1H0BSS7</accession>
<feature type="transmembrane region" description="Helical" evidence="1">
    <location>
        <begin position="7"/>
        <end position="29"/>
    </location>
</feature>
<evidence type="ECO:0000313" key="4">
    <source>
        <dbReference type="Proteomes" id="UP000324252"/>
    </source>
</evidence>
<keyword evidence="4" id="KW-1185">Reference proteome</keyword>
<organism evidence="3 4">
    <name type="scientific">Lutimaribacter pacificus</name>
    <dbReference type="NCBI Taxonomy" id="391948"/>
    <lineage>
        <taxon>Bacteria</taxon>
        <taxon>Pseudomonadati</taxon>
        <taxon>Pseudomonadota</taxon>
        <taxon>Alphaproteobacteria</taxon>
        <taxon>Rhodobacterales</taxon>
        <taxon>Roseobacteraceae</taxon>
        <taxon>Lutimaribacter</taxon>
    </lineage>
</organism>
<sequence>MKTIRKFATPLTMGAFLLSAVTGVLMFFHLDTGLNKAAHEWLSWAMVVGVALHIGVNYRAFTLYLKRPLAVGIVGVFAALLAVSFLPLGGTGGSPMAAIMQGLGQAPVERVIALTGEDTGAGLARLDAIGIAAEPGQTIAALAGGDRAQQAAILSAILSGQ</sequence>
<proteinExistence type="predicted"/>
<evidence type="ECO:0000256" key="1">
    <source>
        <dbReference type="SAM" id="Phobius"/>
    </source>
</evidence>